<dbReference type="GO" id="GO:0022857">
    <property type="term" value="F:transmembrane transporter activity"/>
    <property type="evidence" value="ECO:0007669"/>
    <property type="project" value="InterPro"/>
</dbReference>
<dbReference type="EMBL" id="CAEZXS010000126">
    <property type="protein sequence ID" value="CAB4703911.1"/>
    <property type="molecule type" value="Genomic_DNA"/>
</dbReference>
<name>A0A6J6PWS0_9ZZZZ</name>
<protein>
    <submittedName>
        <fullName evidence="2">Unannotated protein</fullName>
    </submittedName>
</protein>
<sequence>MRATAVRPTAGRPTALRMSPRSGLVLAVVSVAGLAMFLWPLILSPTSGISHNRDAPFIFALILPALIAVLLAELHGANGIDTKALAMLGVLTAFGAVLRPLGAGVAGIETVFFLLILAGRVYGPGFGFVLGSTTMFASALLTGGIGPWLPFQMLAASWIGLGAGLLPAAKGRAEIALLATYGVVAAYFFGFLLNMWFWPFTTGTGTQLSFVAGASVAENLHRFFVYTVATSTFGWDTGRAITNALAIVLLGPTVLVVLRRSTRRAAFDAPVQFHEHTQQR</sequence>
<feature type="transmembrane region" description="Helical" evidence="1">
    <location>
        <begin position="240"/>
        <end position="258"/>
    </location>
</feature>
<evidence type="ECO:0000256" key="1">
    <source>
        <dbReference type="SAM" id="Phobius"/>
    </source>
</evidence>
<dbReference type="InterPro" id="IPR024529">
    <property type="entry name" value="ECF_trnsprt_substrate-spec"/>
</dbReference>
<keyword evidence="1" id="KW-1133">Transmembrane helix</keyword>
<dbReference type="PIRSF" id="PIRSF037395">
    <property type="entry name" value="UCP037395_ABCper"/>
    <property type="match status" value="1"/>
</dbReference>
<dbReference type="Gene3D" id="1.10.1760.20">
    <property type="match status" value="1"/>
</dbReference>
<gene>
    <name evidence="2" type="ORF">UFOPK2582_01076</name>
</gene>
<dbReference type="Pfam" id="PF12822">
    <property type="entry name" value="ECF_trnsprt"/>
    <property type="match status" value="1"/>
</dbReference>
<reference evidence="2" key="1">
    <citation type="submission" date="2020-05" db="EMBL/GenBank/DDBJ databases">
        <authorList>
            <person name="Chiriac C."/>
            <person name="Salcher M."/>
            <person name="Ghai R."/>
            <person name="Kavagutti S V."/>
        </authorList>
    </citation>
    <scope>NUCLEOTIDE SEQUENCE</scope>
</reference>
<keyword evidence="1" id="KW-0472">Membrane</keyword>
<dbReference type="InterPro" id="IPR017196">
    <property type="entry name" value="ECF_substrate-spec_UCP037395"/>
</dbReference>
<dbReference type="AlphaFoldDB" id="A0A6J6PWS0"/>
<organism evidence="2">
    <name type="scientific">freshwater metagenome</name>
    <dbReference type="NCBI Taxonomy" id="449393"/>
    <lineage>
        <taxon>unclassified sequences</taxon>
        <taxon>metagenomes</taxon>
        <taxon>ecological metagenomes</taxon>
    </lineage>
</organism>
<feature type="transmembrane region" description="Helical" evidence="1">
    <location>
        <begin position="175"/>
        <end position="198"/>
    </location>
</feature>
<feature type="transmembrane region" description="Helical" evidence="1">
    <location>
        <begin position="55"/>
        <end position="77"/>
    </location>
</feature>
<feature type="transmembrane region" description="Helical" evidence="1">
    <location>
        <begin position="151"/>
        <end position="168"/>
    </location>
</feature>
<keyword evidence="1" id="KW-0812">Transmembrane</keyword>
<accession>A0A6J6PWS0</accession>
<evidence type="ECO:0000313" key="2">
    <source>
        <dbReference type="EMBL" id="CAB4703911.1"/>
    </source>
</evidence>
<feature type="transmembrane region" description="Helical" evidence="1">
    <location>
        <begin position="23"/>
        <end position="43"/>
    </location>
</feature>
<feature type="transmembrane region" description="Helical" evidence="1">
    <location>
        <begin position="97"/>
        <end position="118"/>
    </location>
</feature>
<proteinExistence type="predicted"/>